<evidence type="ECO:0000256" key="15">
    <source>
        <dbReference type="PROSITE-ProRule" id="PRU01319"/>
    </source>
</evidence>
<dbReference type="HAMAP" id="MF_00052_B">
    <property type="entry name" value="RNase_HII_B"/>
    <property type="match status" value="1"/>
</dbReference>
<dbReference type="GO" id="GO:0032299">
    <property type="term" value="C:ribonuclease H2 complex"/>
    <property type="evidence" value="ECO:0007669"/>
    <property type="project" value="TreeGrafter"/>
</dbReference>
<keyword evidence="10 14" id="KW-0479">Metal-binding</keyword>
<dbReference type="InterPro" id="IPR036397">
    <property type="entry name" value="RNaseH_sf"/>
</dbReference>
<dbReference type="PANTHER" id="PTHR10954:SF18">
    <property type="entry name" value="RIBONUCLEASE HII"/>
    <property type="match status" value="1"/>
</dbReference>
<dbReference type="SUPFAM" id="SSF53098">
    <property type="entry name" value="Ribonuclease H-like"/>
    <property type="match status" value="1"/>
</dbReference>
<evidence type="ECO:0000256" key="5">
    <source>
        <dbReference type="ARBA" id="ARBA00007383"/>
    </source>
</evidence>
<evidence type="ECO:0000313" key="20">
    <source>
        <dbReference type="Proteomes" id="UP000248021"/>
    </source>
</evidence>
<evidence type="ECO:0000256" key="17">
    <source>
        <dbReference type="SAM" id="MobiDB-lite"/>
    </source>
</evidence>
<dbReference type="GO" id="GO:0003723">
    <property type="term" value="F:RNA binding"/>
    <property type="evidence" value="ECO:0007669"/>
    <property type="project" value="UniProtKB-UniRule"/>
</dbReference>
<comment type="cofactor">
    <cofactor evidence="2">
        <name>Mg(2+)</name>
        <dbReference type="ChEBI" id="CHEBI:18420"/>
    </cofactor>
</comment>
<evidence type="ECO:0000256" key="6">
    <source>
        <dbReference type="ARBA" id="ARBA00012180"/>
    </source>
</evidence>
<dbReference type="InterPro" id="IPR024567">
    <property type="entry name" value="RNase_HII/HIII_dom"/>
</dbReference>
<dbReference type="InterPro" id="IPR001352">
    <property type="entry name" value="RNase_HII/HIII"/>
</dbReference>
<keyword evidence="13 14" id="KW-0464">Manganese</keyword>
<feature type="binding site" evidence="14 15">
    <location>
        <position position="51"/>
    </location>
    <ligand>
        <name>a divalent metal cation</name>
        <dbReference type="ChEBI" id="CHEBI:60240"/>
    </ligand>
</feature>
<keyword evidence="20" id="KW-1185">Reference proteome</keyword>
<evidence type="ECO:0000256" key="16">
    <source>
        <dbReference type="RuleBase" id="RU003515"/>
    </source>
</evidence>
<keyword evidence="12 14" id="KW-0378">Hydrolase</keyword>
<dbReference type="InterPro" id="IPR022898">
    <property type="entry name" value="RNase_HII"/>
</dbReference>
<evidence type="ECO:0000256" key="10">
    <source>
        <dbReference type="ARBA" id="ARBA00022723"/>
    </source>
</evidence>
<evidence type="ECO:0000256" key="13">
    <source>
        <dbReference type="ARBA" id="ARBA00023211"/>
    </source>
</evidence>
<comment type="subcellular location">
    <subcellularLocation>
        <location evidence="4 14">Cytoplasm</location>
    </subcellularLocation>
</comment>
<comment type="caution">
    <text evidence="19">The sequence shown here is derived from an EMBL/GenBank/DDBJ whole genome shotgun (WGS) entry which is preliminary data.</text>
</comment>
<evidence type="ECO:0000256" key="14">
    <source>
        <dbReference type="HAMAP-Rule" id="MF_00052"/>
    </source>
</evidence>
<dbReference type="Pfam" id="PF01351">
    <property type="entry name" value="RNase_HII"/>
    <property type="match status" value="1"/>
</dbReference>
<feature type="binding site" evidence="14 15">
    <location>
        <position position="141"/>
    </location>
    <ligand>
        <name>a divalent metal cation</name>
        <dbReference type="ChEBI" id="CHEBI:60240"/>
    </ligand>
</feature>
<feature type="domain" description="RNase H type-2" evidence="18">
    <location>
        <begin position="44"/>
        <end position="232"/>
    </location>
</feature>
<dbReference type="GO" id="GO:0006298">
    <property type="term" value="P:mismatch repair"/>
    <property type="evidence" value="ECO:0007669"/>
    <property type="project" value="TreeGrafter"/>
</dbReference>
<dbReference type="CDD" id="cd07182">
    <property type="entry name" value="RNase_HII_bacteria_HII_like"/>
    <property type="match status" value="1"/>
</dbReference>
<evidence type="ECO:0000256" key="1">
    <source>
        <dbReference type="ARBA" id="ARBA00000077"/>
    </source>
</evidence>
<comment type="catalytic activity">
    <reaction evidence="1 14 15 16">
        <text>Endonucleolytic cleavage to 5'-phosphomonoester.</text>
        <dbReference type="EC" id="3.1.26.4"/>
    </reaction>
</comment>
<evidence type="ECO:0000256" key="12">
    <source>
        <dbReference type="ARBA" id="ARBA00022801"/>
    </source>
</evidence>
<dbReference type="Proteomes" id="UP000248021">
    <property type="component" value="Unassembled WGS sequence"/>
</dbReference>
<dbReference type="RefSeq" id="WP_170147337.1">
    <property type="nucleotide sequence ID" value="NZ_JAHBRY010000001.1"/>
</dbReference>
<accession>A0A2V3U3E0</accession>
<dbReference type="EMBL" id="QJJK01000008">
    <property type="protein sequence ID" value="PXW56474.1"/>
    <property type="molecule type" value="Genomic_DNA"/>
</dbReference>
<evidence type="ECO:0000256" key="2">
    <source>
        <dbReference type="ARBA" id="ARBA00001946"/>
    </source>
</evidence>
<dbReference type="AlphaFoldDB" id="A0A2V3U3E0"/>
<dbReference type="GO" id="GO:0005737">
    <property type="term" value="C:cytoplasm"/>
    <property type="evidence" value="ECO:0007669"/>
    <property type="project" value="UniProtKB-SubCell"/>
</dbReference>
<dbReference type="GO" id="GO:0030145">
    <property type="term" value="F:manganese ion binding"/>
    <property type="evidence" value="ECO:0007669"/>
    <property type="project" value="UniProtKB-UniRule"/>
</dbReference>
<keyword evidence="9 14" id="KW-0540">Nuclease</keyword>
<dbReference type="GO" id="GO:0043137">
    <property type="term" value="P:DNA replication, removal of RNA primer"/>
    <property type="evidence" value="ECO:0007669"/>
    <property type="project" value="TreeGrafter"/>
</dbReference>
<keyword evidence="8 14" id="KW-0963">Cytoplasm</keyword>
<dbReference type="NCBIfam" id="NF000595">
    <property type="entry name" value="PRK00015.1-3"/>
    <property type="match status" value="1"/>
</dbReference>
<organism evidence="19 20">
    <name type="scientific">Chelatococcus asaccharovorans</name>
    <dbReference type="NCBI Taxonomy" id="28210"/>
    <lineage>
        <taxon>Bacteria</taxon>
        <taxon>Pseudomonadati</taxon>
        <taxon>Pseudomonadota</taxon>
        <taxon>Alphaproteobacteria</taxon>
        <taxon>Hyphomicrobiales</taxon>
        <taxon>Chelatococcaceae</taxon>
        <taxon>Chelatococcus</taxon>
    </lineage>
</organism>
<proteinExistence type="inferred from homology"/>
<gene>
    <name evidence="14" type="primary">rnhB</name>
    <name evidence="19" type="ORF">C7450_108224</name>
</gene>
<dbReference type="InterPro" id="IPR012337">
    <property type="entry name" value="RNaseH-like_sf"/>
</dbReference>
<keyword evidence="11 14" id="KW-0255">Endonuclease</keyword>
<evidence type="ECO:0000259" key="18">
    <source>
        <dbReference type="PROSITE" id="PS51975"/>
    </source>
</evidence>
<dbReference type="EC" id="3.1.26.4" evidence="6 14"/>
<evidence type="ECO:0000256" key="4">
    <source>
        <dbReference type="ARBA" id="ARBA00004496"/>
    </source>
</evidence>
<name>A0A2V3U3E0_9HYPH</name>
<comment type="similarity">
    <text evidence="5 14 16">Belongs to the RNase HII family.</text>
</comment>
<dbReference type="Gene3D" id="3.30.420.10">
    <property type="entry name" value="Ribonuclease H-like superfamily/Ribonuclease H"/>
    <property type="match status" value="1"/>
</dbReference>
<feature type="region of interest" description="Disordered" evidence="17">
    <location>
        <begin position="1"/>
        <end position="22"/>
    </location>
</feature>
<sequence length="242" mass="25408">MKRPRRSDSPVGPSASSDSIVLPLIMPDGPTYDRELRLKARGLWPVAGVDEVGRGPLAGPVVVAAVILDPERIPDGLADSKILDAAERERLHDIIVTTSHVGIASVSASGIDAMNIRQATLSAMTRALAALPVAPMVALVDGIDRPPASCAVEAVVKGDANVVSIAAAAIVAKVTRDRMMQRLCRRYPAYGFSRHKGYGTVEHRAAIAAHGPCPFHRMSFAPLKASSDAEVVVAAEMAALAV</sequence>
<evidence type="ECO:0000256" key="9">
    <source>
        <dbReference type="ARBA" id="ARBA00022722"/>
    </source>
</evidence>
<evidence type="ECO:0000256" key="3">
    <source>
        <dbReference type="ARBA" id="ARBA00004065"/>
    </source>
</evidence>
<comment type="function">
    <text evidence="3 14 16">Endonuclease that specifically degrades the RNA of RNA-DNA hybrids.</text>
</comment>
<dbReference type="GO" id="GO:0004523">
    <property type="term" value="F:RNA-DNA hybrid ribonuclease activity"/>
    <property type="evidence" value="ECO:0007669"/>
    <property type="project" value="UniProtKB-UniRule"/>
</dbReference>
<dbReference type="PROSITE" id="PS51975">
    <property type="entry name" value="RNASE_H_2"/>
    <property type="match status" value="1"/>
</dbReference>
<comment type="cofactor">
    <cofactor evidence="14 15">
        <name>Mn(2+)</name>
        <dbReference type="ChEBI" id="CHEBI:29035"/>
    </cofactor>
    <cofactor evidence="14 15">
        <name>Mg(2+)</name>
        <dbReference type="ChEBI" id="CHEBI:18420"/>
    </cofactor>
    <text evidence="14 15">Manganese or magnesium. Binds 1 divalent metal ion per monomer in the absence of substrate. May bind a second metal ion after substrate binding.</text>
</comment>
<protein>
    <recommendedName>
        <fullName evidence="7 14">Ribonuclease HII</fullName>
        <shortName evidence="14">RNase HII</shortName>
        <ecNumber evidence="6 14">3.1.26.4</ecNumber>
    </recommendedName>
</protein>
<evidence type="ECO:0000313" key="19">
    <source>
        <dbReference type="EMBL" id="PXW56474.1"/>
    </source>
</evidence>
<reference evidence="19 20" key="1">
    <citation type="submission" date="2018-05" db="EMBL/GenBank/DDBJ databases">
        <title>Genomic Encyclopedia of Type Strains, Phase IV (KMG-IV): sequencing the most valuable type-strain genomes for metagenomic binning, comparative biology and taxonomic classification.</title>
        <authorList>
            <person name="Goeker M."/>
        </authorList>
    </citation>
    <scope>NUCLEOTIDE SEQUENCE [LARGE SCALE GENOMIC DNA]</scope>
    <source>
        <strain evidence="19 20">DSM 6462</strain>
    </source>
</reference>
<evidence type="ECO:0000256" key="7">
    <source>
        <dbReference type="ARBA" id="ARBA00019179"/>
    </source>
</evidence>
<feature type="binding site" evidence="14 15">
    <location>
        <position position="50"/>
    </location>
    <ligand>
        <name>a divalent metal cation</name>
        <dbReference type="ChEBI" id="CHEBI:60240"/>
    </ligand>
</feature>
<evidence type="ECO:0000256" key="11">
    <source>
        <dbReference type="ARBA" id="ARBA00022759"/>
    </source>
</evidence>
<dbReference type="PANTHER" id="PTHR10954">
    <property type="entry name" value="RIBONUCLEASE H2 SUBUNIT A"/>
    <property type="match status" value="1"/>
</dbReference>
<evidence type="ECO:0000256" key="8">
    <source>
        <dbReference type="ARBA" id="ARBA00022490"/>
    </source>
</evidence>